<feature type="compositionally biased region" description="Polar residues" evidence="4">
    <location>
        <begin position="203"/>
        <end position="212"/>
    </location>
</feature>
<feature type="compositionally biased region" description="Basic and acidic residues" evidence="4">
    <location>
        <begin position="22"/>
        <end position="33"/>
    </location>
</feature>
<feature type="compositionally biased region" description="Acidic residues" evidence="4">
    <location>
        <begin position="153"/>
        <end position="162"/>
    </location>
</feature>
<organism evidence="5 8">
    <name type="scientific">Phytophthora kernoviae</name>
    <dbReference type="NCBI Taxonomy" id="325452"/>
    <lineage>
        <taxon>Eukaryota</taxon>
        <taxon>Sar</taxon>
        <taxon>Stramenopiles</taxon>
        <taxon>Oomycota</taxon>
        <taxon>Peronosporomycetes</taxon>
        <taxon>Peronosporales</taxon>
        <taxon>Peronosporaceae</taxon>
        <taxon>Phytophthora</taxon>
    </lineage>
</organism>
<dbReference type="AlphaFoldDB" id="A0A3R7G1D3"/>
<feature type="region of interest" description="Disordered" evidence="4">
    <location>
        <begin position="552"/>
        <end position="576"/>
    </location>
</feature>
<feature type="region of interest" description="Disordered" evidence="4">
    <location>
        <begin position="124"/>
        <end position="227"/>
    </location>
</feature>
<gene>
    <name evidence="5" type="ORF">BBI17_004177</name>
    <name evidence="6" type="ORF">BBO99_00001133</name>
</gene>
<feature type="compositionally biased region" description="Acidic residues" evidence="4">
    <location>
        <begin position="34"/>
        <end position="48"/>
    </location>
</feature>
<reference evidence="7 8" key="1">
    <citation type="submission" date="2018-07" db="EMBL/GenBank/DDBJ databases">
        <title>Genome sequencing of oomycete isolates from Chile give support for New Zealand origin for Phytophthora kernoviae and make available the first Nothophytophthora sp. genome.</title>
        <authorList>
            <person name="Studholme D.J."/>
            <person name="Sanfuentes E."/>
            <person name="Panda P."/>
            <person name="Hill R."/>
            <person name="Sambles C."/>
            <person name="Grant M."/>
            <person name="Williams N.M."/>
            <person name="Mcdougal R.L."/>
        </authorList>
    </citation>
    <scope>NUCLEOTIDE SEQUENCE [LARGE SCALE GENOMIC DNA]</scope>
    <source>
        <strain evidence="5">Chile2</strain>
        <strain evidence="6">Chile4</strain>
    </source>
</reference>
<evidence type="ECO:0000313" key="8">
    <source>
        <dbReference type="Proteomes" id="UP000285883"/>
    </source>
</evidence>
<evidence type="ECO:0000256" key="4">
    <source>
        <dbReference type="SAM" id="MobiDB-lite"/>
    </source>
</evidence>
<feature type="compositionally biased region" description="Low complexity" evidence="4">
    <location>
        <begin position="164"/>
        <end position="184"/>
    </location>
</feature>
<comment type="similarity">
    <text evidence="1">Belongs to the SMG8 family.</text>
</comment>
<feature type="compositionally biased region" description="Low complexity" evidence="4">
    <location>
        <begin position="567"/>
        <end position="576"/>
    </location>
</feature>
<feature type="compositionally biased region" description="Polar residues" evidence="4">
    <location>
        <begin position="185"/>
        <end position="195"/>
    </location>
</feature>
<evidence type="ECO:0000256" key="3">
    <source>
        <dbReference type="ARBA" id="ARBA00029509"/>
    </source>
</evidence>
<evidence type="ECO:0000313" key="6">
    <source>
        <dbReference type="EMBL" id="RLN84640.1"/>
    </source>
</evidence>
<evidence type="ECO:0000256" key="1">
    <source>
        <dbReference type="ARBA" id="ARBA00006443"/>
    </source>
</evidence>
<protein>
    <recommendedName>
        <fullName evidence="3">Nonsense-mediated mRNA decay factor SMG8</fullName>
    </recommendedName>
</protein>
<name>A0A3R7G1D3_9STRA</name>
<keyword evidence="2" id="KW-0866">Nonsense-mediated mRNA decay</keyword>
<dbReference type="Proteomes" id="UP000285624">
    <property type="component" value="Unassembled WGS sequence"/>
</dbReference>
<dbReference type="STRING" id="325452.A0A3R7G1D3"/>
<feature type="compositionally biased region" description="Basic and acidic residues" evidence="4">
    <location>
        <begin position="348"/>
        <end position="366"/>
    </location>
</feature>
<comment type="caution">
    <text evidence="5">The sequence shown here is derived from an EMBL/GenBank/DDBJ whole genome shotgun (WGS) entry which is preliminary data.</text>
</comment>
<evidence type="ECO:0000313" key="5">
    <source>
        <dbReference type="EMBL" id="RLN21211.1"/>
    </source>
</evidence>
<dbReference type="PANTHER" id="PTHR13091">
    <property type="entry name" value="AMPLIFIED IN BREAST CANCER 2-RELATED"/>
    <property type="match status" value="1"/>
</dbReference>
<proteinExistence type="inferred from homology"/>
<feature type="compositionally biased region" description="Basic residues" evidence="4">
    <location>
        <begin position="293"/>
        <end position="308"/>
    </location>
</feature>
<evidence type="ECO:0000256" key="2">
    <source>
        <dbReference type="ARBA" id="ARBA00023161"/>
    </source>
</evidence>
<dbReference type="EMBL" id="MAYM02001260">
    <property type="protein sequence ID" value="RLN21211.1"/>
    <property type="molecule type" value="Genomic_DNA"/>
</dbReference>
<keyword evidence="7" id="KW-1185">Reference proteome</keyword>
<dbReference type="InterPro" id="IPR019354">
    <property type="entry name" value="SMG8-like"/>
</dbReference>
<feature type="region of interest" description="Disordered" evidence="4">
    <location>
        <begin position="348"/>
        <end position="377"/>
    </location>
</feature>
<feature type="compositionally biased region" description="Basic and acidic residues" evidence="4">
    <location>
        <begin position="280"/>
        <end position="292"/>
    </location>
</feature>
<dbReference type="GO" id="GO:0000184">
    <property type="term" value="P:nuclear-transcribed mRNA catabolic process, nonsense-mediated decay"/>
    <property type="evidence" value="ECO:0007669"/>
    <property type="project" value="UniProtKB-KW"/>
</dbReference>
<feature type="region of interest" description="Disordered" evidence="4">
    <location>
        <begin position="267"/>
        <end position="328"/>
    </location>
</feature>
<dbReference type="Proteomes" id="UP000285883">
    <property type="component" value="Unassembled WGS sequence"/>
</dbReference>
<sequence length="769" mass="85915">MASALMAFVQGLGAEKQDEDTQEKKESPVKDGNEVDEAEDDMFEDSDYDREPSPQKTPTLLDVAKQEASPSLMQVAKSLQVEDAQLYQDQPKRTTLTQLAAELNQEEHDRETDKVQRALDAASNEVRAERVAQRSEQVASGLKAAVEEQQQQYDDEEFEEDAASVRAAAETLAASVAKAKAKSVGQRSPNRSQARAPSKGKGFTSTPSTSKLEMQRAMQDKLSAFQPQQLSITQRRLFLASLAQASGNNNDKPKKRVANREALNELAKDKFTRQRQKQKPQREFARLDDNRHCRFTPRLHNSSSKKKVSINDSDDEDGPGSRDAVIRRNEDFSDVADEFLTRMEEFQHNRKERLREQQEEYDRREALSCGPESADDTKKTWDEVRDEFLGRMQLDLHSTCCSQAFAFANRLIGRCVFRDDEMQSAMIVKDWRLPASIHLYYDDDARCIYLLGVARPESLCFSADAGAKAAKGRAPTRRQSIAEDIEQTPQTEAQRLREEMDSFEREKLKMQALLYSSCNMLFVLREDARVTTTVLKEVRALAVEKTQLLSSVTSSAKHSKRDGGHSKGSSSLSTGSGNAFAPGRCVPLVMYVVPAPDEIWDATLKMQGSTGQARSATVAYCKALEGRLTTLFRSLRGSTVGSVRMRDALSAANLSKERRVFNMDPAHSVAVVSRRTATSDGRAEAQLEDLLDALDAEISIDDILADDSLLQPLEDDDNGFQRIHQYLQKYLNLLFVGTGGSNKDGGRTELLTPSQWLKGFHALAKANRQ</sequence>
<dbReference type="EMBL" id="MBDN02000016">
    <property type="protein sequence ID" value="RLN84640.1"/>
    <property type="molecule type" value="Genomic_DNA"/>
</dbReference>
<accession>A0A3R7G1D3</accession>
<evidence type="ECO:0000313" key="7">
    <source>
        <dbReference type="Proteomes" id="UP000285624"/>
    </source>
</evidence>
<dbReference type="PANTHER" id="PTHR13091:SF0">
    <property type="entry name" value="NONSENSE-MEDIATED MRNA DECAY FACTOR SMG8"/>
    <property type="match status" value="1"/>
</dbReference>
<feature type="region of interest" description="Disordered" evidence="4">
    <location>
        <begin position="1"/>
        <end position="68"/>
    </location>
</feature>